<evidence type="ECO:0000256" key="1">
    <source>
        <dbReference type="ARBA" id="ARBA00007992"/>
    </source>
</evidence>
<dbReference type="InterPro" id="IPR050493">
    <property type="entry name" value="FAD-dep_Monooxygenase_BioMet"/>
</dbReference>
<keyword evidence="8" id="KW-1185">Reference proteome</keyword>
<dbReference type="PROSITE" id="PS51257">
    <property type="entry name" value="PROKAR_LIPOPROTEIN"/>
    <property type="match status" value="1"/>
</dbReference>
<evidence type="ECO:0000256" key="5">
    <source>
        <dbReference type="ARBA" id="ARBA00023033"/>
    </source>
</evidence>
<dbReference type="SUPFAM" id="SSF54373">
    <property type="entry name" value="FAD-linked reductases, C-terminal domain"/>
    <property type="match status" value="1"/>
</dbReference>
<dbReference type="Pfam" id="PF01494">
    <property type="entry name" value="FAD_binding_3"/>
    <property type="match status" value="1"/>
</dbReference>
<keyword evidence="3" id="KW-0274">FAD</keyword>
<dbReference type="Proteomes" id="UP001600888">
    <property type="component" value="Unassembled WGS sequence"/>
</dbReference>
<proteinExistence type="inferred from homology"/>
<comment type="similarity">
    <text evidence="1">Belongs to the paxM FAD-dependent monooxygenase family.</text>
</comment>
<accession>A0ABR4FAZ8</accession>
<dbReference type="InterPro" id="IPR036188">
    <property type="entry name" value="FAD/NAD-bd_sf"/>
</dbReference>
<evidence type="ECO:0000256" key="4">
    <source>
        <dbReference type="ARBA" id="ARBA00023002"/>
    </source>
</evidence>
<evidence type="ECO:0000259" key="6">
    <source>
        <dbReference type="Pfam" id="PF01494"/>
    </source>
</evidence>
<reference evidence="7 8" key="1">
    <citation type="submission" date="2024-03" db="EMBL/GenBank/DDBJ databases">
        <title>A high-quality draft genome sequence of Diaporthe vaccinii, a causative agent of upright dieback and viscid rot disease in cranberry plants.</title>
        <authorList>
            <person name="Sarrasin M."/>
            <person name="Lang B.F."/>
            <person name="Burger G."/>
        </authorList>
    </citation>
    <scope>NUCLEOTIDE SEQUENCE [LARGE SCALE GENOMIC DNA]</scope>
    <source>
        <strain evidence="7 8">IS7</strain>
    </source>
</reference>
<dbReference type="PANTHER" id="PTHR13789">
    <property type="entry name" value="MONOOXYGENASE"/>
    <property type="match status" value="1"/>
</dbReference>
<evidence type="ECO:0000256" key="2">
    <source>
        <dbReference type="ARBA" id="ARBA00022630"/>
    </source>
</evidence>
<keyword evidence="2" id="KW-0285">Flavoprotein</keyword>
<comment type="caution">
    <text evidence="7">The sequence shown here is derived from an EMBL/GenBank/DDBJ whole genome shotgun (WGS) entry which is preliminary data.</text>
</comment>
<dbReference type="EMBL" id="JBAWTH010000005">
    <property type="protein sequence ID" value="KAL2291871.1"/>
    <property type="molecule type" value="Genomic_DNA"/>
</dbReference>
<evidence type="ECO:0000313" key="8">
    <source>
        <dbReference type="Proteomes" id="UP001600888"/>
    </source>
</evidence>
<protein>
    <recommendedName>
        <fullName evidence="6">FAD-binding domain-containing protein</fullName>
    </recommendedName>
</protein>
<keyword evidence="5" id="KW-0503">Monooxygenase</keyword>
<dbReference type="PRINTS" id="PR00420">
    <property type="entry name" value="RNGMNOXGNASE"/>
</dbReference>
<organism evidence="7 8">
    <name type="scientific">Diaporthe vaccinii</name>
    <dbReference type="NCBI Taxonomy" id="105482"/>
    <lineage>
        <taxon>Eukaryota</taxon>
        <taxon>Fungi</taxon>
        <taxon>Dikarya</taxon>
        <taxon>Ascomycota</taxon>
        <taxon>Pezizomycotina</taxon>
        <taxon>Sordariomycetes</taxon>
        <taxon>Sordariomycetidae</taxon>
        <taxon>Diaporthales</taxon>
        <taxon>Diaporthaceae</taxon>
        <taxon>Diaporthe</taxon>
        <taxon>Diaporthe eres species complex</taxon>
    </lineage>
</organism>
<dbReference type="PANTHER" id="PTHR13789:SF215">
    <property type="entry name" value="FAD-BINDING DOMAIN-CONTAINING PROTEIN-RELATED"/>
    <property type="match status" value="1"/>
</dbReference>
<sequence length="438" mass="48185">MGSRDTGTPTPLQIGVVGCGIAGLSATIALARAGHAVEVFERSRFTRENGAALVIGVNATRVLAGWGFDVDKYGAVDYCQLRRFDAKTGELVSTEKFDGIEEKYGSRWLIFHRADLHAGLLELVQKPAMPYASAPKINLRTVVSDADPDAGTITLADGICFQKDVIIIADGAHSKLIPRVTGREEPIIKSPLSIYRFMQPISSIVDHPLAGHFYRDQPSGFTAFFVNQVGKPGVLLNTYPVRGEQLLYVAFMHPTKPQERDIGDNWNAEASYEDLVADLQDFHPSVKFICEGAEDIKVFTIMKRDPVPNLTRGRAVLVGDAGHLMLSTHGQGASQSIEDAAALEVLFNTIQQNDPSSENAVLERVQMFGDLRGPRIKATQTLSNKMMGPPEAMMEECRKYYDGPLPSPKAQVFSDEYNDWFFNYDVGAKAKDLLERMA</sequence>
<evidence type="ECO:0000313" key="7">
    <source>
        <dbReference type="EMBL" id="KAL2291871.1"/>
    </source>
</evidence>
<evidence type="ECO:0000256" key="3">
    <source>
        <dbReference type="ARBA" id="ARBA00022827"/>
    </source>
</evidence>
<gene>
    <name evidence="7" type="ORF">FJTKL_12037</name>
</gene>
<dbReference type="SUPFAM" id="SSF51905">
    <property type="entry name" value="FAD/NAD(P)-binding domain"/>
    <property type="match status" value="1"/>
</dbReference>
<feature type="domain" description="FAD-binding" evidence="6">
    <location>
        <begin position="13"/>
        <end position="343"/>
    </location>
</feature>
<dbReference type="Gene3D" id="3.50.50.60">
    <property type="entry name" value="FAD/NAD(P)-binding domain"/>
    <property type="match status" value="1"/>
</dbReference>
<keyword evidence="4" id="KW-0560">Oxidoreductase</keyword>
<dbReference type="InterPro" id="IPR002938">
    <property type="entry name" value="FAD-bd"/>
</dbReference>
<name>A0ABR4FAZ8_9PEZI</name>